<reference evidence="1" key="1">
    <citation type="submission" date="2023-02" db="EMBL/GenBank/DDBJ databases">
        <title>Description of Herbaspirillum huttiense subsp. nephrolepsisexaltata and Herbaspirillum huttiense subsp. lycopersicon.</title>
        <authorList>
            <person name="Poudel M."/>
            <person name="Sharma A."/>
            <person name="Goss E."/>
            <person name="Tapia J.H."/>
            <person name="Harmon C.M."/>
            <person name="Jones J.B."/>
        </authorList>
    </citation>
    <scope>NUCLEOTIDE SEQUENCE</scope>
    <source>
        <strain evidence="1">NC40101</strain>
    </source>
</reference>
<dbReference type="EMBL" id="JAVRAA010000001">
    <property type="protein sequence ID" value="MDT0335758.1"/>
    <property type="molecule type" value="Genomic_DNA"/>
</dbReference>
<organism evidence="1">
    <name type="scientific">Herbaspirillum huttiense subsp. nephrolepidis</name>
    <dbReference type="NCBI Taxonomy" id="3075126"/>
    <lineage>
        <taxon>Bacteria</taxon>
        <taxon>Pseudomonadati</taxon>
        <taxon>Pseudomonadota</taxon>
        <taxon>Betaproteobacteria</taxon>
        <taxon>Burkholderiales</taxon>
        <taxon>Oxalobacteraceae</taxon>
        <taxon>Herbaspirillum</taxon>
    </lineage>
</organism>
<protein>
    <submittedName>
        <fullName evidence="1">Uncharacterized protein</fullName>
    </submittedName>
</protein>
<name>A0AAE4G655_9BURK</name>
<accession>A0AAE4G655</accession>
<comment type="caution">
    <text evidence="1">The sequence shown here is derived from an EMBL/GenBank/DDBJ whole genome shotgun (WGS) entry which is preliminary data.</text>
</comment>
<proteinExistence type="predicted"/>
<sequence length="153" mass="17321">MSSQFEIQPYSGVGDLRFGMNHVTIEKLIGTPIANEKGFSGETTEYRRDNGLLTTYALNEDALVEVGFSRNILELEFDGSRIFTDPPKEIFRKLVSLDGNPYESVGFVVLLNLGITLTGFHDDDIYQRAVTVFTRGRWDGLLQKLKPFDFVNF</sequence>
<dbReference type="RefSeq" id="WP_310837126.1">
    <property type="nucleotide sequence ID" value="NZ_JAVLSM010000005.1"/>
</dbReference>
<dbReference type="AlphaFoldDB" id="A0AAE4G655"/>
<gene>
    <name evidence="1" type="ORF">RJN63_02870</name>
</gene>
<evidence type="ECO:0000313" key="1">
    <source>
        <dbReference type="EMBL" id="MDT0335758.1"/>
    </source>
</evidence>